<dbReference type="Pfam" id="PF00990">
    <property type="entry name" value="GGDEF"/>
    <property type="match status" value="1"/>
</dbReference>
<dbReference type="NCBIfam" id="TIGR00229">
    <property type="entry name" value="sensory_box"/>
    <property type="match status" value="1"/>
</dbReference>
<feature type="transmembrane region" description="Helical" evidence="1">
    <location>
        <begin position="204"/>
        <end position="221"/>
    </location>
</feature>
<dbReference type="Gene3D" id="3.30.70.270">
    <property type="match status" value="1"/>
</dbReference>
<dbReference type="SUPFAM" id="SSF55073">
    <property type="entry name" value="Nucleotide cyclase"/>
    <property type="match status" value="1"/>
</dbReference>
<dbReference type="InterPro" id="IPR000700">
    <property type="entry name" value="PAS-assoc_C"/>
</dbReference>
<dbReference type="CDD" id="cd00130">
    <property type="entry name" value="PAS"/>
    <property type="match status" value="1"/>
</dbReference>
<feature type="transmembrane region" description="Helical" evidence="1">
    <location>
        <begin position="32"/>
        <end position="51"/>
    </location>
</feature>
<dbReference type="PANTHER" id="PTHR44757">
    <property type="entry name" value="DIGUANYLATE CYCLASE DGCP"/>
    <property type="match status" value="1"/>
</dbReference>
<evidence type="ECO:0000259" key="3">
    <source>
        <dbReference type="PROSITE" id="PS50887"/>
    </source>
</evidence>
<proteinExistence type="predicted"/>
<feature type="domain" description="PAC" evidence="2">
    <location>
        <begin position="299"/>
        <end position="350"/>
    </location>
</feature>
<dbReference type="NCBIfam" id="TIGR00254">
    <property type="entry name" value="GGDEF"/>
    <property type="match status" value="1"/>
</dbReference>
<dbReference type="AlphaFoldDB" id="A0A0A2TQT9"/>
<dbReference type="InterPro" id="IPR043128">
    <property type="entry name" value="Rev_trsase/Diguanyl_cyclase"/>
</dbReference>
<dbReference type="InterPro" id="IPR029787">
    <property type="entry name" value="Nucleotide_cyclase"/>
</dbReference>
<feature type="transmembrane region" description="Helical" evidence="1">
    <location>
        <begin position="6"/>
        <end position="25"/>
    </location>
</feature>
<dbReference type="SMART" id="SM00267">
    <property type="entry name" value="GGDEF"/>
    <property type="match status" value="1"/>
</dbReference>
<feature type="transmembrane region" description="Helical" evidence="1">
    <location>
        <begin position="180"/>
        <end position="198"/>
    </location>
</feature>
<dbReference type="InterPro" id="IPR031621">
    <property type="entry name" value="HisKA_7TM"/>
</dbReference>
<feature type="transmembrane region" description="Helical" evidence="1">
    <location>
        <begin position="98"/>
        <end position="115"/>
    </location>
</feature>
<evidence type="ECO:0008006" key="6">
    <source>
        <dbReference type="Google" id="ProtNLM"/>
    </source>
</evidence>
<comment type="caution">
    <text evidence="4">The sequence shown here is derived from an EMBL/GenBank/DDBJ whole genome shotgun (WGS) entry which is preliminary data.</text>
</comment>
<name>A0A0A2TQT9_9BACI</name>
<keyword evidence="1" id="KW-0812">Transmembrane</keyword>
<organism evidence="4 5">
    <name type="scientific">Pontibacillus yanchengensis Y32</name>
    <dbReference type="NCBI Taxonomy" id="1385514"/>
    <lineage>
        <taxon>Bacteria</taxon>
        <taxon>Bacillati</taxon>
        <taxon>Bacillota</taxon>
        <taxon>Bacilli</taxon>
        <taxon>Bacillales</taxon>
        <taxon>Bacillaceae</taxon>
        <taxon>Pontibacillus</taxon>
    </lineage>
</organism>
<evidence type="ECO:0000256" key="1">
    <source>
        <dbReference type="SAM" id="Phobius"/>
    </source>
</evidence>
<dbReference type="RefSeq" id="WP_036822234.1">
    <property type="nucleotide sequence ID" value="NZ_AVBF01000053.1"/>
</dbReference>
<dbReference type="PANTHER" id="PTHR44757:SF2">
    <property type="entry name" value="BIOFILM ARCHITECTURE MAINTENANCE PROTEIN MBAA"/>
    <property type="match status" value="1"/>
</dbReference>
<dbReference type="Gene3D" id="3.30.450.20">
    <property type="entry name" value="PAS domain"/>
    <property type="match status" value="1"/>
</dbReference>
<dbReference type="OrthoDB" id="9759607at2"/>
<dbReference type="STRING" id="1385514.N782_17610"/>
<dbReference type="PROSITE" id="PS50887">
    <property type="entry name" value="GGDEF"/>
    <property type="match status" value="1"/>
</dbReference>
<dbReference type="CDD" id="cd01949">
    <property type="entry name" value="GGDEF"/>
    <property type="match status" value="1"/>
</dbReference>
<dbReference type="PROSITE" id="PS50113">
    <property type="entry name" value="PAC"/>
    <property type="match status" value="1"/>
</dbReference>
<keyword evidence="1" id="KW-1133">Transmembrane helix</keyword>
<dbReference type="InterPro" id="IPR052155">
    <property type="entry name" value="Biofilm_reg_signaling"/>
</dbReference>
<reference evidence="4 5" key="1">
    <citation type="journal article" date="2015" name="Stand. Genomic Sci.">
        <title>High quality draft genome sequence of the moderately halophilic bacterium Pontibacillus yanchengensis Y32(T) and comparison among Pontibacillus genomes.</title>
        <authorList>
            <person name="Huang J."/>
            <person name="Qiao Z.X."/>
            <person name="Tang J.W."/>
            <person name="Wang G."/>
        </authorList>
    </citation>
    <scope>NUCLEOTIDE SEQUENCE [LARGE SCALE GENOMIC DNA]</scope>
    <source>
        <strain evidence="4 5">Y32</strain>
    </source>
</reference>
<dbReference type="InterPro" id="IPR000014">
    <property type="entry name" value="PAS"/>
</dbReference>
<feature type="transmembrane region" description="Helical" evidence="1">
    <location>
        <begin position="148"/>
        <end position="168"/>
    </location>
</feature>
<dbReference type="InterPro" id="IPR035965">
    <property type="entry name" value="PAS-like_dom_sf"/>
</dbReference>
<keyword evidence="1" id="KW-0472">Membrane</keyword>
<evidence type="ECO:0000259" key="2">
    <source>
        <dbReference type="PROSITE" id="PS50113"/>
    </source>
</evidence>
<accession>A0A0A2TQT9</accession>
<dbReference type="SUPFAM" id="SSF55785">
    <property type="entry name" value="PYP-like sensor domain (PAS domain)"/>
    <property type="match status" value="1"/>
</dbReference>
<dbReference type="Proteomes" id="UP000030147">
    <property type="component" value="Unassembled WGS sequence"/>
</dbReference>
<feature type="transmembrane region" description="Helical" evidence="1">
    <location>
        <begin position="71"/>
        <end position="89"/>
    </location>
</feature>
<dbReference type="InterPro" id="IPR000160">
    <property type="entry name" value="GGDEF_dom"/>
</dbReference>
<sequence>MLSYNYPFHLLLAAFITLFLGFFTIKYRKSPGAISFIFLMFLSSILAFANIYEIIQTSLQGKILWRNVQQIPLFLSPIATYIIVMEFIGKRKYTNHKLLALLSIPNLIYLALIFTDHEHHLMRDNIALRDHLGMRVTDIESTNFSNIFIAYNFFLLILSDVILIAYLRHSLEFYKTSHKILIIGLSLPVVYTLLQLFLPINLMSISTTYIPAGILIFYAMFRLKLFDIWPVAKDQIIENMSDGIVVIDYEHTLIDINPTAEEIIHKLTHKKPNNILGSPINEVLSNSELLDAYHAQKKHDFEMELNNKDQQEFYAVQIIPIFNNQNHPSGVLSIFSNITDRKKYEQELYKKAITDDLTGLFHRKHFISKATQYLKQYTNITVLLLDIDNFKCVNDKYGHDIGDSVLKEFASIVYNFIGDKGIISRFGGEEFAVLLPGINQEQSTIKAEQLRTIVEHHSVKLEHDAVMITVSIGIATKNNHKDTFESLYKQADKALYNSKHTGRNSISLG</sequence>
<dbReference type="eggNOG" id="COG3706">
    <property type="taxonomic scope" value="Bacteria"/>
</dbReference>
<keyword evidence="5" id="KW-1185">Reference proteome</keyword>
<dbReference type="FunFam" id="3.30.70.270:FF:000001">
    <property type="entry name" value="Diguanylate cyclase domain protein"/>
    <property type="match status" value="1"/>
</dbReference>
<protein>
    <recommendedName>
        <fullName evidence="6">Diguanylate cyclase</fullName>
    </recommendedName>
</protein>
<feature type="domain" description="GGDEF" evidence="3">
    <location>
        <begin position="378"/>
        <end position="509"/>
    </location>
</feature>
<evidence type="ECO:0000313" key="5">
    <source>
        <dbReference type="Proteomes" id="UP000030147"/>
    </source>
</evidence>
<dbReference type="Pfam" id="PF13426">
    <property type="entry name" value="PAS_9"/>
    <property type="match status" value="1"/>
</dbReference>
<dbReference type="EMBL" id="AVBF01000053">
    <property type="protein sequence ID" value="KGP71670.1"/>
    <property type="molecule type" value="Genomic_DNA"/>
</dbReference>
<gene>
    <name evidence="4" type="ORF">N782_17610</name>
</gene>
<evidence type="ECO:0000313" key="4">
    <source>
        <dbReference type="EMBL" id="KGP71670.1"/>
    </source>
</evidence>
<dbReference type="Pfam" id="PF16927">
    <property type="entry name" value="HisKA_7TM"/>
    <property type="match status" value="1"/>
</dbReference>